<evidence type="ECO:0000256" key="6">
    <source>
        <dbReference type="SAM" id="Phobius"/>
    </source>
</evidence>
<sequence length="429" mass="47746">MLSKLKENQFYLDSLIFFIASFSGGFGNYIFHSLTARLLSPSSYGELQSLISLSVILGIPVGVLFLVITKYTAEFKAKNENQKIYFLFKNFTKKFFLLGILLFIFLLIVARFILNFLALTSLIPLIVLIASFIFVFSAALNNALLQGLQKFKALSVISIISMVLKIILAFIFIKLSLAVSGVVGAIVLSGLVAYGLTFMPLRSLASLTTPTSLPSLPLRQMLCFSAPVFFTLLFTTLLYNLDIILIKHFFTPELAGQYAALALLGHIVFFIIGPLIAVMFPAAAAAHISSERSLDCPNLHNSPDLPDAILKKTLLMSVSVGLMALVFYFTFPALIIKIIVGVNYLELAPYLGWFALAMFLFSIVFLISQYFLSINQTRFVYFLGASVLAQIIFIFIWHQSLWQIIWIMNGVMATCLAGLAIYYTKTLKH</sequence>
<dbReference type="GO" id="GO:0005886">
    <property type="term" value="C:plasma membrane"/>
    <property type="evidence" value="ECO:0007669"/>
    <property type="project" value="UniProtKB-SubCell"/>
</dbReference>
<evidence type="ECO:0000256" key="2">
    <source>
        <dbReference type="ARBA" id="ARBA00022475"/>
    </source>
</evidence>
<protein>
    <submittedName>
        <fullName evidence="7">Polysaccharide biosynthesis protein</fullName>
    </submittedName>
</protein>
<dbReference type="Pfam" id="PF01943">
    <property type="entry name" value="Polysacc_synt"/>
    <property type="match status" value="1"/>
</dbReference>
<feature type="transmembrane region" description="Helical" evidence="6">
    <location>
        <begin position="12"/>
        <end position="31"/>
    </location>
</feature>
<keyword evidence="5 6" id="KW-0472">Membrane</keyword>
<evidence type="ECO:0000256" key="5">
    <source>
        <dbReference type="ARBA" id="ARBA00023136"/>
    </source>
</evidence>
<feature type="transmembrane region" description="Helical" evidence="6">
    <location>
        <begin position="153"/>
        <end position="173"/>
    </location>
</feature>
<evidence type="ECO:0000256" key="4">
    <source>
        <dbReference type="ARBA" id="ARBA00022989"/>
    </source>
</evidence>
<dbReference type="PANTHER" id="PTHR30250:SF28">
    <property type="entry name" value="POLYSACCHARIDE BIOSYNTHESIS PROTEIN"/>
    <property type="match status" value="1"/>
</dbReference>
<feature type="transmembrane region" description="Helical" evidence="6">
    <location>
        <begin position="120"/>
        <end position="141"/>
    </location>
</feature>
<feature type="transmembrane region" description="Helical" evidence="6">
    <location>
        <begin position="404"/>
        <end position="423"/>
    </location>
</feature>
<gene>
    <name evidence="7" type="ORF">UV02_C0010G0003</name>
</gene>
<accession>A0A0G0Z1J1</accession>
<keyword evidence="3 6" id="KW-0812">Transmembrane</keyword>
<feature type="transmembrane region" description="Helical" evidence="6">
    <location>
        <begin position="94"/>
        <end position="114"/>
    </location>
</feature>
<dbReference type="EMBL" id="LCCW01000010">
    <property type="protein sequence ID" value="KKS42619.1"/>
    <property type="molecule type" value="Genomic_DNA"/>
</dbReference>
<dbReference type="InterPro" id="IPR002797">
    <property type="entry name" value="Polysacc_synth"/>
</dbReference>
<evidence type="ECO:0000313" key="7">
    <source>
        <dbReference type="EMBL" id="KKS42619.1"/>
    </source>
</evidence>
<comment type="caution">
    <text evidence="7">The sequence shown here is derived from an EMBL/GenBank/DDBJ whole genome shotgun (WGS) entry which is preliminary data.</text>
</comment>
<dbReference type="Proteomes" id="UP000034516">
    <property type="component" value="Unassembled WGS sequence"/>
</dbReference>
<reference evidence="7 8" key="1">
    <citation type="journal article" date="2015" name="Nature">
        <title>rRNA introns, odd ribosomes, and small enigmatic genomes across a large radiation of phyla.</title>
        <authorList>
            <person name="Brown C.T."/>
            <person name="Hug L.A."/>
            <person name="Thomas B.C."/>
            <person name="Sharon I."/>
            <person name="Castelle C.J."/>
            <person name="Singh A."/>
            <person name="Wilkins M.J."/>
            <person name="Williams K.H."/>
            <person name="Banfield J.F."/>
        </authorList>
    </citation>
    <scope>NUCLEOTIDE SEQUENCE [LARGE SCALE GENOMIC DNA]</scope>
</reference>
<dbReference type="InterPro" id="IPR050833">
    <property type="entry name" value="Poly_Biosynth_Transport"/>
</dbReference>
<feature type="transmembrane region" description="Helical" evidence="6">
    <location>
        <begin position="258"/>
        <end position="284"/>
    </location>
</feature>
<evidence type="ECO:0000313" key="8">
    <source>
        <dbReference type="Proteomes" id="UP000034516"/>
    </source>
</evidence>
<feature type="transmembrane region" description="Helical" evidence="6">
    <location>
        <begin position="222"/>
        <end position="246"/>
    </location>
</feature>
<feature type="transmembrane region" description="Helical" evidence="6">
    <location>
        <begin position="51"/>
        <end position="73"/>
    </location>
</feature>
<organism evidence="7 8">
    <name type="scientific">Candidatus Kuenenbacteria bacterium GW2011_GWA2_42_15</name>
    <dbReference type="NCBI Taxonomy" id="1618677"/>
    <lineage>
        <taxon>Bacteria</taxon>
        <taxon>Candidatus Kueneniibacteriota</taxon>
    </lineage>
</organism>
<evidence type="ECO:0000256" key="3">
    <source>
        <dbReference type="ARBA" id="ARBA00022692"/>
    </source>
</evidence>
<dbReference type="PANTHER" id="PTHR30250">
    <property type="entry name" value="PST FAMILY PREDICTED COLANIC ACID TRANSPORTER"/>
    <property type="match status" value="1"/>
</dbReference>
<feature type="transmembrane region" description="Helical" evidence="6">
    <location>
        <begin position="179"/>
        <end position="201"/>
    </location>
</feature>
<keyword evidence="2" id="KW-1003">Cell membrane</keyword>
<feature type="transmembrane region" description="Helical" evidence="6">
    <location>
        <begin position="350"/>
        <end position="372"/>
    </location>
</feature>
<proteinExistence type="predicted"/>
<dbReference type="AlphaFoldDB" id="A0A0G0Z1J1"/>
<evidence type="ECO:0000256" key="1">
    <source>
        <dbReference type="ARBA" id="ARBA00004651"/>
    </source>
</evidence>
<comment type="subcellular location">
    <subcellularLocation>
        <location evidence="1">Cell membrane</location>
        <topology evidence="1">Multi-pass membrane protein</topology>
    </subcellularLocation>
</comment>
<feature type="transmembrane region" description="Helical" evidence="6">
    <location>
        <begin position="379"/>
        <end position="398"/>
    </location>
</feature>
<feature type="transmembrane region" description="Helical" evidence="6">
    <location>
        <begin position="320"/>
        <end position="344"/>
    </location>
</feature>
<keyword evidence="4 6" id="KW-1133">Transmembrane helix</keyword>
<name>A0A0G0Z1J1_9BACT</name>